<dbReference type="Proteomes" id="UP000789570">
    <property type="component" value="Unassembled WGS sequence"/>
</dbReference>
<organism evidence="2 3">
    <name type="scientific">Funneliformis caledonium</name>
    <dbReference type="NCBI Taxonomy" id="1117310"/>
    <lineage>
        <taxon>Eukaryota</taxon>
        <taxon>Fungi</taxon>
        <taxon>Fungi incertae sedis</taxon>
        <taxon>Mucoromycota</taxon>
        <taxon>Glomeromycotina</taxon>
        <taxon>Glomeromycetes</taxon>
        <taxon>Glomerales</taxon>
        <taxon>Glomeraceae</taxon>
        <taxon>Funneliformis</taxon>
    </lineage>
</organism>
<keyword evidence="3" id="KW-1185">Reference proteome</keyword>
<evidence type="ECO:0000313" key="3">
    <source>
        <dbReference type="Proteomes" id="UP000789570"/>
    </source>
</evidence>
<dbReference type="InterPro" id="IPR008210">
    <property type="entry name" value="PEP_carboxykinase_N"/>
</dbReference>
<sequence>MSHSIIEDFIIPHILTMTTLPFNGTSVAHKASGNKTGRFPKDKRIVDEPGSNKGISGDLSTH</sequence>
<name>A0A9N9HD52_9GLOM</name>
<comment type="caution">
    <text evidence="2">The sequence shown here is derived from an EMBL/GenBank/DDBJ whole genome shotgun (WGS) entry which is preliminary data.</text>
</comment>
<evidence type="ECO:0000313" key="2">
    <source>
        <dbReference type="EMBL" id="CAG8678477.1"/>
    </source>
</evidence>
<dbReference type="EMBL" id="CAJVPQ010005950">
    <property type="protein sequence ID" value="CAG8678477.1"/>
    <property type="molecule type" value="Genomic_DNA"/>
</dbReference>
<dbReference type="GO" id="GO:0017076">
    <property type="term" value="F:purine nucleotide binding"/>
    <property type="evidence" value="ECO:0007669"/>
    <property type="project" value="InterPro"/>
</dbReference>
<reference evidence="2" key="1">
    <citation type="submission" date="2021-06" db="EMBL/GenBank/DDBJ databases">
        <authorList>
            <person name="Kallberg Y."/>
            <person name="Tangrot J."/>
            <person name="Rosling A."/>
        </authorList>
    </citation>
    <scope>NUCLEOTIDE SEQUENCE</scope>
    <source>
        <strain evidence="2">UK204</strain>
    </source>
</reference>
<gene>
    <name evidence="2" type="ORF">FCALED_LOCUS12374</name>
</gene>
<proteinExistence type="predicted"/>
<evidence type="ECO:0000256" key="1">
    <source>
        <dbReference type="SAM" id="MobiDB-lite"/>
    </source>
</evidence>
<dbReference type="AlphaFoldDB" id="A0A9N9HD52"/>
<dbReference type="GO" id="GO:0004611">
    <property type="term" value="F:phosphoenolpyruvate carboxykinase activity"/>
    <property type="evidence" value="ECO:0007669"/>
    <property type="project" value="InterPro"/>
</dbReference>
<dbReference type="GO" id="GO:0006094">
    <property type="term" value="P:gluconeogenesis"/>
    <property type="evidence" value="ECO:0007669"/>
    <property type="project" value="InterPro"/>
</dbReference>
<dbReference type="SUPFAM" id="SSF68923">
    <property type="entry name" value="PEP carboxykinase N-terminal domain"/>
    <property type="match status" value="1"/>
</dbReference>
<protein>
    <submittedName>
        <fullName evidence="2">3725_t:CDS:1</fullName>
    </submittedName>
</protein>
<feature type="region of interest" description="Disordered" evidence="1">
    <location>
        <begin position="29"/>
        <end position="62"/>
    </location>
</feature>
<accession>A0A9N9HD52</accession>